<evidence type="ECO:0000313" key="2">
    <source>
        <dbReference type="Proteomes" id="UP000025227"/>
    </source>
</evidence>
<name>A0A7I5E7V3_HAECO</name>
<protein>
    <submittedName>
        <fullName evidence="3">Apple domain-containing protein</fullName>
    </submittedName>
</protein>
<keyword evidence="1" id="KW-0732">Signal</keyword>
<dbReference type="OrthoDB" id="10290533at2759"/>
<organism evidence="2 3">
    <name type="scientific">Haemonchus contortus</name>
    <name type="common">Barber pole worm</name>
    <dbReference type="NCBI Taxonomy" id="6289"/>
    <lineage>
        <taxon>Eukaryota</taxon>
        <taxon>Metazoa</taxon>
        <taxon>Ecdysozoa</taxon>
        <taxon>Nematoda</taxon>
        <taxon>Chromadorea</taxon>
        <taxon>Rhabditida</taxon>
        <taxon>Rhabditina</taxon>
        <taxon>Rhabditomorpha</taxon>
        <taxon>Strongyloidea</taxon>
        <taxon>Trichostrongylidae</taxon>
        <taxon>Haemonchus</taxon>
    </lineage>
</organism>
<evidence type="ECO:0000256" key="1">
    <source>
        <dbReference type="SAM" id="SignalP"/>
    </source>
</evidence>
<keyword evidence="2" id="KW-1185">Reference proteome</keyword>
<dbReference type="AlphaFoldDB" id="A0A7I5E7V3"/>
<reference evidence="3" key="1">
    <citation type="submission" date="2020-12" db="UniProtKB">
        <authorList>
            <consortium name="WormBaseParasite"/>
        </authorList>
    </citation>
    <scope>IDENTIFICATION</scope>
    <source>
        <strain evidence="3">MHco3</strain>
    </source>
</reference>
<evidence type="ECO:0000313" key="3">
    <source>
        <dbReference type="WBParaSite" id="HCON_00055250-00001"/>
    </source>
</evidence>
<proteinExistence type="predicted"/>
<sequence length="125" mass="14137">MKLIRQNLISSFAVFFILIQVDQMLSCTYTLAPLHNGPYMSYMSLIKMKILNSTGICLKMCLEEFPECIQIGIAKRAGEYECYFYKASEEGVYSYDVVGVEWYNLDRGATNDSCPLAEIVFPAVG</sequence>
<accession>A0A7I5E7V3</accession>
<dbReference type="Proteomes" id="UP000025227">
    <property type="component" value="Unplaced"/>
</dbReference>
<feature type="signal peptide" evidence="1">
    <location>
        <begin position="1"/>
        <end position="26"/>
    </location>
</feature>
<feature type="chain" id="PRO_5035457132" evidence="1">
    <location>
        <begin position="27"/>
        <end position="125"/>
    </location>
</feature>
<dbReference type="WBParaSite" id="HCON_00055250-00001">
    <property type="protein sequence ID" value="HCON_00055250-00001"/>
    <property type="gene ID" value="HCON_00055250"/>
</dbReference>